<comment type="caution">
    <text evidence="1">The sequence shown here is derived from an EMBL/GenBank/DDBJ whole genome shotgun (WGS) entry which is preliminary data.</text>
</comment>
<dbReference type="EMBL" id="CAVLEF010000004">
    <property type="protein sequence ID" value="CAK1543264.1"/>
    <property type="molecule type" value="Genomic_DNA"/>
</dbReference>
<dbReference type="Proteomes" id="UP001497472">
    <property type="component" value="Unassembled WGS sequence"/>
</dbReference>
<evidence type="ECO:0000313" key="2">
    <source>
        <dbReference type="Proteomes" id="UP001497472"/>
    </source>
</evidence>
<protein>
    <submittedName>
        <fullName evidence="1">Uncharacterized protein</fullName>
    </submittedName>
</protein>
<proteinExistence type="predicted"/>
<reference evidence="1 2" key="1">
    <citation type="submission" date="2023-11" db="EMBL/GenBank/DDBJ databases">
        <authorList>
            <person name="Okamura Y."/>
        </authorList>
    </citation>
    <scope>NUCLEOTIDE SEQUENCE [LARGE SCALE GENOMIC DNA]</scope>
</reference>
<keyword evidence="2" id="KW-1185">Reference proteome</keyword>
<evidence type="ECO:0000313" key="1">
    <source>
        <dbReference type="EMBL" id="CAK1543264.1"/>
    </source>
</evidence>
<accession>A0AAV1J1G0</accession>
<sequence>MNRRALLFQSVREGRGQIGIRDREQLILHPRLRRVDDGAASHETPLRPPLLEDRRPYVPLAVGDGVPLDVDSGI</sequence>
<gene>
    <name evidence="1" type="ORF">LNINA_LOCUS3090</name>
</gene>
<organism evidence="1 2">
    <name type="scientific">Leptosia nina</name>
    <dbReference type="NCBI Taxonomy" id="320188"/>
    <lineage>
        <taxon>Eukaryota</taxon>
        <taxon>Metazoa</taxon>
        <taxon>Ecdysozoa</taxon>
        <taxon>Arthropoda</taxon>
        <taxon>Hexapoda</taxon>
        <taxon>Insecta</taxon>
        <taxon>Pterygota</taxon>
        <taxon>Neoptera</taxon>
        <taxon>Endopterygota</taxon>
        <taxon>Lepidoptera</taxon>
        <taxon>Glossata</taxon>
        <taxon>Ditrysia</taxon>
        <taxon>Papilionoidea</taxon>
        <taxon>Pieridae</taxon>
        <taxon>Pierinae</taxon>
        <taxon>Leptosia</taxon>
    </lineage>
</organism>
<name>A0AAV1J1G0_9NEOP</name>
<dbReference type="AlphaFoldDB" id="A0AAV1J1G0"/>